<comment type="subunit">
    <text evidence="10">Tetramer of two alpha and two beta subunits.</text>
</comment>
<evidence type="ECO:0000256" key="6">
    <source>
        <dbReference type="ARBA" id="ARBA00022840"/>
    </source>
</evidence>
<dbReference type="PRINTS" id="PR01045">
    <property type="entry name" value="TRNASYNTHGB"/>
</dbReference>
<evidence type="ECO:0000256" key="4">
    <source>
        <dbReference type="ARBA" id="ARBA00022598"/>
    </source>
</evidence>
<dbReference type="NCBIfam" id="TIGR00211">
    <property type="entry name" value="glyS"/>
    <property type="match status" value="1"/>
</dbReference>
<evidence type="ECO:0000256" key="2">
    <source>
        <dbReference type="ARBA" id="ARBA00008226"/>
    </source>
</evidence>
<comment type="similarity">
    <text evidence="2 10">Belongs to the class-II aminoacyl-tRNA synthetase family.</text>
</comment>
<reference evidence="12" key="1">
    <citation type="submission" date="2022-07" db="EMBL/GenBank/DDBJ databases">
        <authorList>
            <person name="Jung M.-Y."/>
            <person name="Lee M."/>
        </authorList>
    </citation>
    <scope>NUCLEOTIDE SEQUENCE</scope>
    <source>
        <strain evidence="12">S8</strain>
    </source>
</reference>
<dbReference type="PANTHER" id="PTHR30075:SF2">
    <property type="entry name" value="GLYCINE--TRNA LIGASE, CHLOROPLASTIC_MITOCHONDRIAL 2"/>
    <property type="match status" value="1"/>
</dbReference>
<keyword evidence="4 10" id="KW-0436">Ligase</keyword>
<keyword evidence="7 10" id="KW-0648">Protein biosynthesis</keyword>
<reference evidence="12" key="3">
    <citation type="journal article" date="2023" name="Microbiol. Resour. Announc.">
        <title>Draft Genome Sequence of Granulicatella sp. Strain S8, Isolated from a Marine Fish, Seriola quinqueradiata.</title>
        <authorList>
            <person name="Lee M."/>
            <person name="Farooq A."/>
            <person name="Jeong J.B."/>
            <person name="Jung M.Y."/>
        </authorList>
    </citation>
    <scope>NUCLEOTIDE SEQUENCE</scope>
    <source>
        <strain evidence="12">S8</strain>
    </source>
</reference>
<dbReference type="HAMAP" id="MF_00255">
    <property type="entry name" value="Gly_tRNA_synth_beta"/>
    <property type="match status" value="1"/>
</dbReference>
<evidence type="ECO:0000256" key="9">
    <source>
        <dbReference type="ARBA" id="ARBA00047937"/>
    </source>
</evidence>
<dbReference type="PANTHER" id="PTHR30075">
    <property type="entry name" value="GLYCYL-TRNA SYNTHETASE"/>
    <property type="match status" value="1"/>
</dbReference>
<evidence type="ECO:0000256" key="8">
    <source>
        <dbReference type="ARBA" id="ARBA00023146"/>
    </source>
</evidence>
<dbReference type="Pfam" id="PF02092">
    <property type="entry name" value="tRNA_synt_2f"/>
    <property type="match status" value="1"/>
</dbReference>
<keyword evidence="5 10" id="KW-0547">Nucleotide-binding</keyword>
<dbReference type="Pfam" id="PF05746">
    <property type="entry name" value="DALR_1"/>
    <property type="match status" value="1"/>
</dbReference>
<dbReference type="InterPro" id="IPR015944">
    <property type="entry name" value="Gly-tRNA-synth_bsu"/>
</dbReference>
<evidence type="ECO:0000313" key="13">
    <source>
        <dbReference type="Proteomes" id="UP001059480"/>
    </source>
</evidence>
<dbReference type="PROSITE" id="PS50861">
    <property type="entry name" value="AA_TRNA_LIGASE_II_GLYAB"/>
    <property type="match status" value="1"/>
</dbReference>
<dbReference type="EC" id="6.1.1.14" evidence="10"/>
<protein>
    <recommendedName>
        <fullName evidence="10">Glycine--tRNA ligase beta subunit</fullName>
        <ecNumber evidence="10">6.1.1.14</ecNumber>
    </recommendedName>
    <alternativeName>
        <fullName evidence="10">Glycyl-tRNA synthetase beta subunit</fullName>
        <shortName evidence="10">GlyRS</shortName>
    </alternativeName>
</protein>
<comment type="subcellular location">
    <subcellularLocation>
        <location evidence="1 10">Cytoplasm</location>
    </subcellularLocation>
</comment>
<comment type="caution">
    <text evidence="12">The sequence shown here is derived from an EMBL/GenBank/DDBJ whole genome shotgun (WGS) entry which is preliminary data.</text>
</comment>
<keyword evidence="8 10" id="KW-0030">Aminoacyl-tRNA synthetase</keyword>
<sequence>MTKPLLLEIGLEELPARYVRTSADQLGKRIDDFLTEANISHGQVDVFATPRRLCARVADVAERQEDRLEIFKGPSKEVAQKDGDWTKAAQGFVRGKGLTVEDIYFEEVNGIEYVHVKKEEKGLATIDVLKGLSQVITSMTFGVTMRWNAHNLEYIRPIHWLVALYGSDIIPEVHVLNIQADRISQGHRFLGKPVSIEHADDYEAALESVFVIADQDKRKEEIRNQLTKKAQENNWVIPVDEDLLEEVSAILEYPTVFSASFDEKYLSVPDPVLVTSMREHQRYFVVYNHDSQLLPFFISARNGNDKAIENVAKGNQKVLTARLEDALFFYHEDQKESLSYYLKKLDKLNFHAKIGSISEKMARVQTLIARLAKELSIDEHTLVVAQRAAEIYKFDLVTNMVGEFPELQGVMGEIYAIEQGESKEVAQAIREHYLPTSFDGQLPESTAGALLAIADKLDSFLSFISVGLIPTGSNDPYALRRQLMGVVQIAIAFNWELSLDKFMRLLIGTDYKDMAKDNQETVAETVSQFLKDRIAQRLFLITKRHDVIEAILESSNQSIPQLMVFASLLDRKHDLESFKETTEALTRVINLSLKNSTKEELDAIDALPVDEALLENDSERKLVHTFKGLAKSYDNMSLEEKFNALEELSPQIKDFFETTMVMAEDPKVRENRLNLLKQLAKMMLVVANFSSLNVK</sequence>
<evidence type="ECO:0000259" key="11">
    <source>
        <dbReference type="Pfam" id="PF05746"/>
    </source>
</evidence>
<accession>A0ABT1WKY5</accession>
<dbReference type="RefSeq" id="WP_256944129.1">
    <property type="nucleotide sequence ID" value="NZ_JANHNZ010000001.1"/>
</dbReference>
<dbReference type="EMBL" id="JANHNZ010000001">
    <property type="protein sequence ID" value="MCQ9209012.1"/>
    <property type="molecule type" value="Genomic_DNA"/>
</dbReference>
<dbReference type="InterPro" id="IPR006194">
    <property type="entry name" value="Gly-tRNA-synth_heterodimer"/>
</dbReference>
<gene>
    <name evidence="10 12" type="primary">glyS</name>
    <name evidence="12" type="ORF">NPA36_00325</name>
</gene>
<dbReference type="SUPFAM" id="SSF109604">
    <property type="entry name" value="HD-domain/PDEase-like"/>
    <property type="match status" value="1"/>
</dbReference>
<evidence type="ECO:0000256" key="1">
    <source>
        <dbReference type="ARBA" id="ARBA00004496"/>
    </source>
</evidence>
<name>A0ABT1WKY5_9LACT</name>
<evidence type="ECO:0000256" key="7">
    <source>
        <dbReference type="ARBA" id="ARBA00022917"/>
    </source>
</evidence>
<keyword evidence="3 10" id="KW-0963">Cytoplasm</keyword>
<evidence type="ECO:0000256" key="3">
    <source>
        <dbReference type="ARBA" id="ARBA00022490"/>
    </source>
</evidence>
<dbReference type="GO" id="GO:0004820">
    <property type="term" value="F:glycine-tRNA ligase activity"/>
    <property type="evidence" value="ECO:0007669"/>
    <property type="project" value="UniProtKB-EC"/>
</dbReference>
<dbReference type="InterPro" id="IPR008909">
    <property type="entry name" value="DALR_anticod-bd"/>
</dbReference>
<evidence type="ECO:0000256" key="10">
    <source>
        <dbReference type="HAMAP-Rule" id="MF_00255"/>
    </source>
</evidence>
<keyword evidence="6 10" id="KW-0067">ATP-binding</keyword>
<comment type="catalytic activity">
    <reaction evidence="9 10">
        <text>tRNA(Gly) + glycine + ATP = glycyl-tRNA(Gly) + AMP + diphosphate</text>
        <dbReference type="Rhea" id="RHEA:16013"/>
        <dbReference type="Rhea" id="RHEA-COMP:9664"/>
        <dbReference type="Rhea" id="RHEA-COMP:9683"/>
        <dbReference type="ChEBI" id="CHEBI:30616"/>
        <dbReference type="ChEBI" id="CHEBI:33019"/>
        <dbReference type="ChEBI" id="CHEBI:57305"/>
        <dbReference type="ChEBI" id="CHEBI:78442"/>
        <dbReference type="ChEBI" id="CHEBI:78522"/>
        <dbReference type="ChEBI" id="CHEBI:456215"/>
        <dbReference type="EC" id="6.1.1.14"/>
    </reaction>
</comment>
<dbReference type="Proteomes" id="UP001059480">
    <property type="component" value="Unassembled WGS sequence"/>
</dbReference>
<keyword evidence="13" id="KW-1185">Reference proteome</keyword>
<proteinExistence type="inferred from homology"/>
<organism evidence="12 13">
    <name type="scientific">Granulicatella seriolae</name>
    <dbReference type="NCBI Taxonomy" id="2967226"/>
    <lineage>
        <taxon>Bacteria</taxon>
        <taxon>Bacillati</taxon>
        <taxon>Bacillota</taxon>
        <taxon>Bacilli</taxon>
        <taxon>Lactobacillales</taxon>
        <taxon>Carnobacteriaceae</taxon>
        <taxon>Granulicatella</taxon>
    </lineage>
</organism>
<feature type="domain" description="DALR anticodon binding" evidence="11">
    <location>
        <begin position="584"/>
        <end position="682"/>
    </location>
</feature>
<evidence type="ECO:0000313" key="12">
    <source>
        <dbReference type="EMBL" id="MCQ9209012.1"/>
    </source>
</evidence>
<reference evidence="12" key="2">
    <citation type="journal article" date="2023" name="Curr. Microbiol.">
        <title>Granulicatella seriolae sp. nov., a Novel Facultative Anaerobe Isolated from Yellowtail Marine Fish.</title>
        <authorList>
            <person name="Lee M."/>
            <person name="Choi Y.J."/>
            <person name="Farooq A."/>
            <person name="Jeong J.B."/>
            <person name="Jung M.Y."/>
        </authorList>
    </citation>
    <scope>NUCLEOTIDE SEQUENCE</scope>
    <source>
        <strain evidence="12">S8</strain>
    </source>
</reference>
<evidence type="ECO:0000256" key="5">
    <source>
        <dbReference type="ARBA" id="ARBA00022741"/>
    </source>
</evidence>